<dbReference type="PROSITE" id="PS50075">
    <property type="entry name" value="CARRIER"/>
    <property type="match status" value="1"/>
</dbReference>
<keyword evidence="5" id="KW-1185">Reference proteome</keyword>
<evidence type="ECO:0000259" key="3">
    <source>
        <dbReference type="PROSITE" id="PS50075"/>
    </source>
</evidence>
<keyword evidence="2" id="KW-0597">Phosphoprotein</keyword>
<dbReference type="RefSeq" id="WP_179534082.1">
    <property type="nucleotide sequence ID" value="NZ_JACBYW010000001.1"/>
</dbReference>
<evidence type="ECO:0000313" key="5">
    <source>
        <dbReference type="Proteomes" id="UP000548304"/>
    </source>
</evidence>
<evidence type="ECO:0000313" key="4">
    <source>
        <dbReference type="EMBL" id="NYH77576.1"/>
    </source>
</evidence>
<dbReference type="Pfam" id="PF00550">
    <property type="entry name" value="PP-binding"/>
    <property type="match status" value="1"/>
</dbReference>
<evidence type="ECO:0000256" key="2">
    <source>
        <dbReference type="ARBA" id="ARBA00022553"/>
    </source>
</evidence>
<dbReference type="AlphaFoldDB" id="A0A852Z1R1"/>
<comment type="caution">
    <text evidence="4">The sequence shown here is derived from an EMBL/GenBank/DDBJ whole genome shotgun (WGS) entry which is preliminary data.</text>
</comment>
<dbReference type="InterPro" id="IPR036736">
    <property type="entry name" value="ACP-like_sf"/>
</dbReference>
<dbReference type="Gene3D" id="1.10.1200.10">
    <property type="entry name" value="ACP-like"/>
    <property type="match status" value="1"/>
</dbReference>
<dbReference type="Proteomes" id="UP000548304">
    <property type="component" value="Unassembled WGS sequence"/>
</dbReference>
<organism evidence="4 5">
    <name type="scientific">Actinopolyspora biskrensis</name>
    <dbReference type="NCBI Taxonomy" id="1470178"/>
    <lineage>
        <taxon>Bacteria</taxon>
        <taxon>Bacillati</taxon>
        <taxon>Actinomycetota</taxon>
        <taxon>Actinomycetes</taxon>
        <taxon>Actinopolysporales</taxon>
        <taxon>Actinopolysporaceae</taxon>
        <taxon>Actinopolyspora</taxon>
    </lineage>
</organism>
<dbReference type="InterPro" id="IPR009081">
    <property type="entry name" value="PP-bd_ACP"/>
</dbReference>
<name>A0A852Z1R1_9ACTN</name>
<dbReference type="EMBL" id="JACBYW010000001">
    <property type="protein sequence ID" value="NYH77576.1"/>
    <property type="molecule type" value="Genomic_DNA"/>
</dbReference>
<accession>A0A852Z1R1</accession>
<keyword evidence="1" id="KW-0596">Phosphopantetheine</keyword>
<gene>
    <name evidence="4" type="ORF">FHR84_000890</name>
</gene>
<sequence>MSSGDSFTLDDFRRVLREGAGFDESVDLDGDIMDSTFEELGYESLALLETGSRIERDYGIRLDEDKMASVVNPRALIDMVNEQLRYGGNT</sequence>
<protein>
    <submittedName>
        <fullName evidence="4">Act minimal PKS acyl carrier protein</fullName>
    </submittedName>
</protein>
<dbReference type="InterPro" id="IPR006162">
    <property type="entry name" value="Ppantetheine_attach_site"/>
</dbReference>
<dbReference type="PROSITE" id="PS00012">
    <property type="entry name" value="PHOSPHOPANTETHEINE"/>
    <property type="match status" value="1"/>
</dbReference>
<dbReference type="SUPFAM" id="SSF47336">
    <property type="entry name" value="ACP-like"/>
    <property type="match status" value="1"/>
</dbReference>
<feature type="domain" description="Carrier" evidence="3">
    <location>
        <begin position="6"/>
        <end position="84"/>
    </location>
</feature>
<proteinExistence type="predicted"/>
<evidence type="ECO:0000256" key="1">
    <source>
        <dbReference type="ARBA" id="ARBA00022450"/>
    </source>
</evidence>
<reference evidence="4 5" key="1">
    <citation type="submission" date="2020-07" db="EMBL/GenBank/DDBJ databases">
        <title>Genomic Encyclopedia of Type Strains, Phase III (KMG-III): the genomes of soil and plant-associated and newly described type strains.</title>
        <authorList>
            <person name="Whitman W."/>
        </authorList>
    </citation>
    <scope>NUCLEOTIDE SEQUENCE [LARGE SCALE GENOMIC DNA]</scope>
    <source>
        <strain evidence="4 5">CECT 8576</strain>
    </source>
</reference>